<comment type="caution">
    <text evidence="3">The sequence shown here is derived from an EMBL/GenBank/DDBJ whole genome shotgun (WGS) entry which is preliminary data.</text>
</comment>
<dbReference type="PANTHER" id="PTHR11927:SF9">
    <property type="entry name" value="L-FUCOSYLTRANSFERASE"/>
    <property type="match status" value="1"/>
</dbReference>
<keyword evidence="1" id="KW-0328">Glycosyltransferase</keyword>
<keyword evidence="4" id="KW-1185">Reference proteome</keyword>
<dbReference type="Proteomes" id="UP001371305">
    <property type="component" value="Unassembled WGS sequence"/>
</dbReference>
<proteinExistence type="predicted"/>
<dbReference type="CDD" id="cd11301">
    <property type="entry name" value="Fut1_Fut2_like"/>
    <property type="match status" value="1"/>
</dbReference>
<protein>
    <submittedName>
        <fullName evidence="3">Alpha-1,2-fucosyltransferase</fullName>
    </submittedName>
</protein>
<gene>
    <name evidence="3" type="ORF">WKV53_10085</name>
</gene>
<sequence>MIRIVLLGRSGNHLFQYAFGRVLAKRHGVPLVLDCSWFNSAGWREVSHLLRLPLRAKVTRRASLAARALLRLTGRHYWEYRGLPVVREPELNQAFHPDLLDAPADCVVRGYFQSYKYFVSIEEELRSELLGLLENVVPEKSSSSTQVAVHVRRTDFLKHAAFQVCDLGYYRQSMERMRDLVPGAHFTIFSDDRAWCLQNLNGPDIQVASPPDPARGPLTDLARMSRANHHIIANSSYSWWAAWLGKKEGQRVLMPDAWFRGDIHAPIEDKCCPGWELVPTTSAS</sequence>
<evidence type="ECO:0000256" key="1">
    <source>
        <dbReference type="ARBA" id="ARBA00022676"/>
    </source>
</evidence>
<dbReference type="RefSeq" id="WP_341404448.1">
    <property type="nucleotide sequence ID" value="NZ_JBBUKT010000003.1"/>
</dbReference>
<evidence type="ECO:0000313" key="3">
    <source>
        <dbReference type="EMBL" id="MEK7950847.1"/>
    </source>
</evidence>
<organism evidence="3 4">
    <name type="scientific">Luteolibacter soli</name>
    <dbReference type="NCBI Taxonomy" id="3135280"/>
    <lineage>
        <taxon>Bacteria</taxon>
        <taxon>Pseudomonadati</taxon>
        <taxon>Verrucomicrobiota</taxon>
        <taxon>Verrucomicrobiia</taxon>
        <taxon>Verrucomicrobiales</taxon>
        <taxon>Verrucomicrobiaceae</taxon>
        <taxon>Luteolibacter</taxon>
    </lineage>
</organism>
<evidence type="ECO:0000256" key="2">
    <source>
        <dbReference type="ARBA" id="ARBA00022679"/>
    </source>
</evidence>
<keyword evidence="2" id="KW-0808">Transferase</keyword>
<accession>A0ABU9ASY1</accession>
<name>A0ABU9ASY1_9BACT</name>
<dbReference type="PANTHER" id="PTHR11927">
    <property type="entry name" value="GALACTOSIDE 2-L-FUCOSYLTRANSFERASE"/>
    <property type="match status" value="1"/>
</dbReference>
<dbReference type="Pfam" id="PF01531">
    <property type="entry name" value="Glyco_transf_11"/>
    <property type="match status" value="1"/>
</dbReference>
<dbReference type="EMBL" id="JBBUKT010000003">
    <property type="protein sequence ID" value="MEK7950847.1"/>
    <property type="molecule type" value="Genomic_DNA"/>
</dbReference>
<evidence type="ECO:0000313" key="4">
    <source>
        <dbReference type="Proteomes" id="UP001371305"/>
    </source>
</evidence>
<reference evidence="3 4" key="1">
    <citation type="submission" date="2024-04" db="EMBL/GenBank/DDBJ databases">
        <title>Luteolibacter sp. isolated from soil.</title>
        <authorList>
            <person name="An J."/>
        </authorList>
    </citation>
    <scope>NUCLEOTIDE SEQUENCE [LARGE SCALE GENOMIC DNA]</scope>
    <source>
        <strain evidence="3 4">Y139</strain>
    </source>
</reference>
<dbReference type="InterPro" id="IPR002516">
    <property type="entry name" value="Glyco_trans_11"/>
</dbReference>